<keyword evidence="3" id="KW-1185">Reference proteome</keyword>
<dbReference type="PaxDb" id="35128-Thaps9238"/>
<organism evidence="2 3">
    <name type="scientific">Thalassiosira pseudonana</name>
    <name type="common">Marine diatom</name>
    <name type="synonym">Cyclotella nana</name>
    <dbReference type="NCBI Taxonomy" id="35128"/>
    <lineage>
        <taxon>Eukaryota</taxon>
        <taxon>Sar</taxon>
        <taxon>Stramenopiles</taxon>
        <taxon>Ochrophyta</taxon>
        <taxon>Bacillariophyta</taxon>
        <taxon>Coscinodiscophyceae</taxon>
        <taxon>Thalassiosirophycidae</taxon>
        <taxon>Thalassiosirales</taxon>
        <taxon>Thalassiosiraceae</taxon>
        <taxon>Thalassiosira</taxon>
    </lineage>
</organism>
<dbReference type="EMBL" id="CM000647">
    <property type="protein sequence ID" value="EED89730.1"/>
    <property type="molecule type" value="Genomic_DNA"/>
</dbReference>
<dbReference type="eggNOG" id="ENOG502S7MG">
    <property type="taxonomic scope" value="Eukaryota"/>
</dbReference>
<dbReference type="PROSITE" id="PS50006">
    <property type="entry name" value="FHA_DOMAIN"/>
    <property type="match status" value="1"/>
</dbReference>
<dbReference type="OMA" id="GLEITCG"/>
<evidence type="ECO:0000313" key="3">
    <source>
        <dbReference type="Proteomes" id="UP000001449"/>
    </source>
</evidence>
<accession>B8CAR4</accession>
<dbReference type="SUPFAM" id="SSF49879">
    <property type="entry name" value="SMAD/FHA domain"/>
    <property type="match status" value="1"/>
</dbReference>
<gene>
    <name evidence="2" type="ORF">THAPSDRAFT_9238</name>
</gene>
<dbReference type="InParanoid" id="B8CAR4"/>
<dbReference type="InterPro" id="IPR000253">
    <property type="entry name" value="FHA_dom"/>
</dbReference>
<reference evidence="2 3" key="1">
    <citation type="journal article" date="2004" name="Science">
        <title>The genome of the diatom Thalassiosira pseudonana: ecology, evolution, and metabolism.</title>
        <authorList>
            <person name="Armbrust E.V."/>
            <person name="Berges J.A."/>
            <person name="Bowler C."/>
            <person name="Green B.R."/>
            <person name="Martinez D."/>
            <person name="Putnam N.H."/>
            <person name="Zhou S."/>
            <person name="Allen A.E."/>
            <person name="Apt K.E."/>
            <person name="Bechner M."/>
            <person name="Brzezinski M.A."/>
            <person name="Chaal B.K."/>
            <person name="Chiovitti A."/>
            <person name="Davis A.K."/>
            <person name="Demarest M.S."/>
            <person name="Detter J.C."/>
            <person name="Glavina T."/>
            <person name="Goodstein D."/>
            <person name="Hadi M.Z."/>
            <person name="Hellsten U."/>
            <person name="Hildebrand M."/>
            <person name="Jenkins B.D."/>
            <person name="Jurka J."/>
            <person name="Kapitonov V.V."/>
            <person name="Kroger N."/>
            <person name="Lau W.W."/>
            <person name="Lane T.W."/>
            <person name="Larimer F.W."/>
            <person name="Lippmeier J.C."/>
            <person name="Lucas S."/>
            <person name="Medina M."/>
            <person name="Montsant A."/>
            <person name="Obornik M."/>
            <person name="Parker M.S."/>
            <person name="Palenik B."/>
            <person name="Pazour G.J."/>
            <person name="Richardson P.M."/>
            <person name="Rynearson T.A."/>
            <person name="Saito M.A."/>
            <person name="Schwartz D.C."/>
            <person name="Thamatrakoln K."/>
            <person name="Valentin K."/>
            <person name="Vardi A."/>
            <person name="Wilkerson F.P."/>
            <person name="Rokhsar D.S."/>
        </authorList>
    </citation>
    <scope>NUCLEOTIDE SEQUENCE [LARGE SCALE GENOMIC DNA]</scope>
    <source>
        <strain evidence="2 3">CCMP1335</strain>
    </source>
</reference>
<reference evidence="2 3" key="2">
    <citation type="journal article" date="2008" name="Nature">
        <title>The Phaeodactylum genome reveals the evolutionary history of diatom genomes.</title>
        <authorList>
            <person name="Bowler C."/>
            <person name="Allen A.E."/>
            <person name="Badger J.H."/>
            <person name="Grimwood J."/>
            <person name="Jabbari K."/>
            <person name="Kuo A."/>
            <person name="Maheswari U."/>
            <person name="Martens C."/>
            <person name="Maumus F."/>
            <person name="Otillar R.P."/>
            <person name="Rayko E."/>
            <person name="Salamov A."/>
            <person name="Vandepoele K."/>
            <person name="Beszteri B."/>
            <person name="Gruber A."/>
            <person name="Heijde M."/>
            <person name="Katinka M."/>
            <person name="Mock T."/>
            <person name="Valentin K."/>
            <person name="Verret F."/>
            <person name="Berges J.A."/>
            <person name="Brownlee C."/>
            <person name="Cadoret J.P."/>
            <person name="Chiovitti A."/>
            <person name="Choi C.J."/>
            <person name="Coesel S."/>
            <person name="De Martino A."/>
            <person name="Detter J.C."/>
            <person name="Durkin C."/>
            <person name="Falciatore A."/>
            <person name="Fournet J."/>
            <person name="Haruta M."/>
            <person name="Huysman M.J."/>
            <person name="Jenkins B.D."/>
            <person name="Jiroutova K."/>
            <person name="Jorgensen R.E."/>
            <person name="Joubert Y."/>
            <person name="Kaplan A."/>
            <person name="Kroger N."/>
            <person name="Kroth P.G."/>
            <person name="La Roche J."/>
            <person name="Lindquist E."/>
            <person name="Lommer M."/>
            <person name="Martin-Jezequel V."/>
            <person name="Lopez P.J."/>
            <person name="Lucas S."/>
            <person name="Mangogna M."/>
            <person name="McGinnis K."/>
            <person name="Medlin L.K."/>
            <person name="Montsant A."/>
            <person name="Oudot-Le Secq M.P."/>
            <person name="Napoli C."/>
            <person name="Obornik M."/>
            <person name="Parker M.S."/>
            <person name="Petit J.L."/>
            <person name="Porcel B.M."/>
            <person name="Poulsen N."/>
            <person name="Robison M."/>
            <person name="Rychlewski L."/>
            <person name="Rynearson T.A."/>
            <person name="Schmutz J."/>
            <person name="Shapiro H."/>
            <person name="Siaut M."/>
            <person name="Stanley M."/>
            <person name="Sussman M.R."/>
            <person name="Taylor A.R."/>
            <person name="Vardi A."/>
            <person name="von Dassow P."/>
            <person name="Vyverman W."/>
            <person name="Willis A."/>
            <person name="Wyrwicz L.S."/>
            <person name="Rokhsar D.S."/>
            <person name="Weissenbach J."/>
            <person name="Armbrust E.V."/>
            <person name="Green B.R."/>
            <person name="Van de Peer Y."/>
            <person name="Grigoriev I.V."/>
        </authorList>
    </citation>
    <scope>NUCLEOTIDE SEQUENCE [LARGE SCALE GENOMIC DNA]</scope>
    <source>
        <strain evidence="2 3">CCMP1335</strain>
    </source>
</reference>
<dbReference type="GO" id="GO:0003729">
    <property type="term" value="F:mRNA binding"/>
    <property type="evidence" value="ECO:0000318"/>
    <property type="project" value="GO_Central"/>
</dbReference>
<evidence type="ECO:0000259" key="1">
    <source>
        <dbReference type="PROSITE" id="PS50006"/>
    </source>
</evidence>
<name>B8CAR4_THAPS</name>
<feature type="domain" description="FHA" evidence="1">
    <location>
        <begin position="148"/>
        <end position="225"/>
    </location>
</feature>
<sequence>MDDSASVASVTTRFPSGEPNNSWTIEELMYWSLSQYHSKAISQTASHIQSLSDNCDRECDDLMELHRAAVELAENGTRGNGGDNEENVRNHADAAAAAVDVNAKITNNNNSSTTTTKTLSPGTITVLITSGPHNASKFTLRPKPCTPCFIGRSKGKKFIKNGISLSKDQEVSTTHGKILVEGGGGGLSASGAAVNGSNSDGGSGAKFYFIDVGSTNGTTLNGELIEPETKILLTEGLELKAGGSNLKFMLG</sequence>
<proteinExistence type="predicted"/>
<dbReference type="GeneID" id="7448025"/>
<dbReference type="RefSeq" id="XP_002293269.1">
    <property type="nucleotide sequence ID" value="XM_002293233.1"/>
</dbReference>
<dbReference type="SMART" id="SM00240">
    <property type="entry name" value="FHA"/>
    <property type="match status" value="1"/>
</dbReference>
<dbReference type="Pfam" id="PF00498">
    <property type="entry name" value="FHA"/>
    <property type="match status" value="1"/>
</dbReference>
<dbReference type="InterPro" id="IPR008984">
    <property type="entry name" value="SMAD_FHA_dom_sf"/>
</dbReference>
<dbReference type="Gene3D" id="2.60.200.20">
    <property type="match status" value="1"/>
</dbReference>
<dbReference type="HOGENOM" id="CLU_1108971_0_0_1"/>
<dbReference type="AlphaFoldDB" id="B8CAR4"/>
<protein>
    <recommendedName>
        <fullName evidence="1">FHA domain-containing protein</fullName>
    </recommendedName>
</protein>
<dbReference type="KEGG" id="tps:THAPSDRAFT_9238"/>
<evidence type="ECO:0000313" key="2">
    <source>
        <dbReference type="EMBL" id="EED89730.1"/>
    </source>
</evidence>
<dbReference type="Proteomes" id="UP000001449">
    <property type="component" value="Chromosome 12"/>
</dbReference>